<sequence length="93" mass="10241">MDQANGSPDGNWKTFAYKQSKTLQGKGNVMQGARPRTSPVSINLRSMLSLMFLFYTCTGPSDRNTASQKCCLAAETSDSTSPDDLGPKKLYYY</sequence>
<name>A0A8S4QWU3_9NEOP</name>
<evidence type="ECO:0000313" key="2">
    <source>
        <dbReference type="EMBL" id="CAH2226612.1"/>
    </source>
</evidence>
<accession>A0A8S4QWU3</accession>
<feature type="region of interest" description="Disordered" evidence="1">
    <location>
        <begin position="74"/>
        <end position="93"/>
    </location>
</feature>
<protein>
    <submittedName>
        <fullName evidence="2">Jg10555 protein</fullName>
    </submittedName>
</protein>
<comment type="caution">
    <text evidence="2">The sequence shown here is derived from an EMBL/GenBank/DDBJ whole genome shotgun (WGS) entry which is preliminary data.</text>
</comment>
<evidence type="ECO:0000256" key="1">
    <source>
        <dbReference type="SAM" id="MobiDB-lite"/>
    </source>
</evidence>
<reference evidence="2" key="1">
    <citation type="submission" date="2022-03" db="EMBL/GenBank/DDBJ databases">
        <authorList>
            <person name="Lindestad O."/>
        </authorList>
    </citation>
    <scope>NUCLEOTIDE SEQUENCE</scope>
</reference>
<gene>
    <name evidence="2" type="primary">jg10555</name>
    <name evidence="2" type="ORF">PAEG_LOCUS7307</name>
</gene>
<dbReference type="EMBL" id="CAKXAJ010021676">
    <property type="protein sequence ID" value="CAH2226612.1"/>
    <property type="molecule type" value="Genomic_DNA"/>
</dbReference>
<proteinExistence type="predicted"/>
<dbReference type="Proteomes" id="UP000838756">
    <property type="component" value="Unassembled WGS sequence"/>
</dbReference>
<keyword evidence="3" id="KW-1185">Reference proteome</keyword>
<evidence type="ECO:0000313" key="3">
    <source>
        <dbReference type="Proteomes" id="UP000838756"/>
    </source>
</evidence>
<organism evidence="2 3">
    <name type="scientific">Pararge aegeria aegeria</name>
    <dbReference type="NCBI Taxonomy" id="348720"/>
    <lineage>
        <taxon>Eukaryota</taxon>
        <taxon>Metazoa</taxon>
        <taxon>Ecdysozoa</taxon>
        <taxon>Arthropoda</taxon>
        <taxon>Hexapoda</taxon>
        <taxon>Insecta</taxon>
        <taxon>Pterygota</taxon>
        <taxon>Neoptera</taxon>
        <taxon>Endopterygota</taxon>
        <taxon>Lepidoptera</taxon>
        <taxon>Glossata</taxon>
        <taxon>Ditrysia</taxon>
        <taxon>Papilionoidea</taxon>
        <taxon>Nymphalidae</taxon>
        <taxon>Satyrinae</taxon>
        <taxon>Satyrini</taxon>
        <taxon>Parargina</taxon>
        <taxon>Pararge</taxon>
    </lineage>
</organism>
<dbReference type="AlphaFoldDB" id="A0A8S4QWU3"/>